<name>A0A6U8KRD6_9EUGL</name>
<feature type="coiled-coil region" evidence="2">
    <location>
        <begin position="93"/>
        <end position="207"/>
    </location>
</feature>
<proteinExistence type="predicted"/>
<feature type="domain" description="ODAD1 central coiled coil region" evidence="4">
    <location>
        <begin position="142"/>
        <end position="445"/>
    </location>
</feature>
<dbReference type="InterPro" id="IPR049258">
    <property type="entry name" value="ODAD1_CC"/>
</dbReference>
<evidence type="ECO:0000313" key="6">
    <source>
        <dbReference type="EMBL" id="CAD9034704.1"/>
    </source>
</evidence>
<feature type="coiled-coil region" evidence="2">
    <location>
        <begin position="347"/>
        <end position="411"/>
    </location>
</feature>
<feature type="region of interest" description="Disordered" evidence="3">
    <location>
        <begin position="1"/>
        <end position="29"/>
    </location>
</feature>
<evidence type="ECO:0000256" key="3">
    <source>
        <dbReference type="SAM" id="MobiDB-lite"/>
    </source>
</evidence>
<accession>A0A6U8KRD6</accession>
<feature type="region of interest" description="Disordered" evidence="3">
    <location>
        <begin position="524"/>
        <end position="550"/>
    </location>
</feature>
<dbReference type="EMBL" id="HBGA01124258">
    <property type="protein sequence ID" value="CAD9034701.1"/>
    <property type="molecule type" value="Transcribed_RNA"/>
</dbReference>
<feature type="compositionally biased region" description="Polar residues" evidence="3">
    <location>
        <begin position="49"/>
        <end position="58"/>
    </location>
</feature>
<feature type="compositionally biased region" description="Basic and acidic residues" evidence="3">
    <location>
        <begin position="260"/>
        <end position="270"/>
    </location>
</feature>
<feature type="region of interest" description="Disordered" evidence="3">
    <location>
        <begin position="42"/>
        <end position="79"/>
    </location>
</feature>
<dbReference type="EMBL" id="HBGA01124269">
    <property type="protein sequence ID" value="CAD9034704.1"/>
    <property type="molecule type" value="Transcribed_RNA"/>
</dbReference>
<dbReference type="PANTHER" id="PTHR21694">
    <property type="entry name" value="COILED-COIL DOMAIN-CONTAINING PROTEIN 63"/>
    <property type="match status" value="1"/>
</dbReference>
<evidence type="ECO:0000259" key="4">
    <source>
        <dbReference type="Pfam" id="PF21773"/>
    </source>
</evidence>
<organism evidence="6">
    <name type="scientific">Eutreptiella gymnastica</name>
    <dbReference type="NCBI Taxonomy" id="73025"/>
    <lineage>
        <taxon>Eukaryota</taxon>
        <taxon>Discoba</taxon>
        <taxon>Euglenozoa</taxon>
        <taxon>Euglenida</taxon>
        <taxon>Spirocuta</taxon>
        <taxon>Euglenophyceae</taxon>
        <taxon>Eutreptiales</taxon>
        <taxon>Eutreptiaceae</taxon>
        <taxon>Eutreptiella</taxon>
    </lineage>
</organism>
<feature type="region of interest" description="Disordered" evidence="3">
    <location>
        <begin position="479"/>
        <end position="509"/>
    </location>
</feature>
<dbReference type="Pfam" id="PF21773">
    <property type="entry name" value="ODAD1_CC"/>
    <property type="match status" value="1"/>
</dbReference>
<dbReference type="Gene3D" id="1.20.5.1700">
    <property type="match status" value="1"/>
</dbReference>
<dbReference type="PANTHER" id="PTHR21694:SF18">
    <property type="entry name" value="COILED-COIL DOMAIN-CONTAINING PROTEIN 63"/>
    <property type="match status" value="1"/>
</dbReference>
<feature type="compositionally biased region" description="Polar residues" evidence="3">
    <location>
        <begin position="289"/>
        <end position="303"/>
    </location>
</feature>
<feature type="compositionally biased region" description="Basic and acidic residues" evidence="3">
    <location>
        <begin position="9"/>
        <end position="21"/>
    </location>
</feature>
<sequence length="550" mass="62251">MAEGASTEEITRKYKRLESNKNDWQAETQKELKRQQAEIAQLKKDNEQLKSQLVSAQASPFGPGRSAGGPQPTGSTGQRIQKVRELENQRDTISSLESKCDIESKKVEELSRKIQNLKSKVSGARETMGGVNITKESNLMIEKQIKVLENRLDKALVKFNEALHVNKELRQQIDNLRRERGVFDTIYKKLERELQEKKKEMAFIIEVSNIAYEERDNAQNELAQLKIYASKEMNSFEETFKELDELLEEDRKMKEAIKARMAERKEKSDSKPGSAGDDQGKAKRKLAPGTQTKVHSFSPNASSGPGGDMSPQNYEEAFNKIKAATNLSDINALVGRFLHSEDDNFSLFNYVNELNNEIEKLEDARNEIKAEMERVKGTTASGSDQSRKVLLKQLEDKLQVEEANSKKYQTMVDSTGKLLEQIIVCVEKMFTTLECDEQKIADSQGTNGLSENNIHLYLGAIELKCDEYLARWRRIHGAPERGPQYPFGSSSISIDIPNTGDDYEGYSDEEERVLTREELLAKTNQKISQKQAAGQEYGRKGGKSKSKGKR</sequence>
<reference evidence="6" key="1">
    <citation type="submission" date="2021-01" db="EMBL/GenBank/DDBJ databases">
        <authorList>
            <person name="Corre E."/>
            <person name="Pelletier E."/>
            <person name="Niang G."/>
            <person name="Scheremetjew M."/>
            <person name="Finn R."/>
            <person name="Kale V."/>
            <person name="Holt S."/>
            <person name="Cochrane G."/>
            <person name="Meng A."/>
            <person name="Brown T."/>
            <person name="Cohen L."/>
        </authorList>
    </citation>
    <scope>NUCLEOTIDE SEQUENCE</scope>
    <source>
        <strain evidence="6">NIES-381</strain>
    </source>
</reference>
<evidence type="ECO:0000313" key="5">
    <source>
        <dbReference type="EMBL" id="CAD9034701.1"/>
    </source>
</evidence>
<keyword evidence="1 2" id="KW-0175">Coiled coil</keyword>
<evidence type="ECO:0000256" key="1">
    <source>
        <dbReference type="ARBA" id="ARBA00023054"/>
    </source>
</evidence>
<dbReference type="AlphaFoldDB" id="A0A6U8KRD6"/>
<protein>
    <recommendedName>
        <fullName evidence="4">ODAD1 central coiled coil region domain-containing protein</fullName>
    </recommendedName>
</protein>
<evidence type="ECO:0000256" key="2">
    <source>
        <dbReference type="SAM" id="Coils"/>
    </source>
</evidence>
<gene>
    <name evidence="5" type="ORF">EGYM00392_LOCUS45854</name>
    <name evidence="6" type="ORF">EGYM00392_LOCUS45857</name>
</gene>
<feature type="region of interest" description="Disordered" evidence="3">
    <location>
        <begin position="260"/>
        <end position="313"/>
    </location>
</feature>
<feature type="compositionally biased region" description="Basic residues" evidence="3">
    <location>
        <begin position="540"/>
        <end position="550"/>
    </location>
</feature>
<dbReference type="InterPro" id="IPR051876">
    <property type="entry name" value="ODA-DC/CCD"/>
</dbReference>